<proteinExistence type="predicted"/>
<keyword evidence="2" id="KW-1185">Reference proteome</keyword>
<evidence type="ECO:0000313" key="2">
    <source>
        <dbReference type="Proteomes" id="UP001549184"/>
    </source>
</evidence>
<comment type="caution">
    <text evidence="1">The sequence shown here is derived from an EMBL/GenBank/DDBJ whole genome shotgun (WGS) entry which is preliminary data.</text>
</comment>
<reference evidence="1 2" key="1">
    <citation type="submission" date="2024-06" db="EMBL/GenBank/DDBJ databases">
        <title>Sorghum-associated microbial communities from plants grown in Nebraska, USA.</title>
        <authorList>
            <person name="Schachtman D."/>
        </authorList>
    </citation>
    <scope>NUCLEOTIDE SEQUENCE [LARGE SCALE GENOMIC DNA]</scope>
    <source>
        <strain evidence="1 2">1073</strain>
    </source>
</reference>
<dbReference type="EMBL" id="JBEPMU010000006">
    <property type="protein sequence ID" value="MET3654049.1"/>
    <property type="molecule type" value="Genomic_DNA"/>
</dbReference>
<dbReference type="Proteomes" id="UP001549184">
    <property type="component" value="Unassembled WGS sequence"/>
</dbReference>
<name>A0ABV2K1T4_9GAMM</name>
<gene>
    <name evidence="1" type="ORF">ABIC75_003787</name>
</gene>
<accession>A0ABV2K1T4</accession>
<sequence length="70" mass="7774">MTCELYPSDLFRLRRDVRDYGKSAQATRELIASAERIAVQTACKGVSMSQALTNARAHLWSYTSHGGRVA</sequence>
<protein>
    <submittedName>
        <fullName evidence="1">Uncharacterized protein</fullName>
    </submittedName>
</protein>
<organism evidence="1 2">
    <name type="scientific">Dyella japonica</name>
    <dbReference type="NCBI Taxonomy" id="231455"/>
    <lineage>
        <taxon>Bacteria</taxon>
        <taxon>Pseudomonadati</taxon>
        <taxon>Pseudomonadota</taxon>
        <taxon>Gammaproteobacteria</taxon>
        <taxon>Lysobacterales</taxon>
        <taxon>Rhodanobacteraceae</taxon>
        <taxon>Dyella</taxon>
    </lineage>
</organism>
<dbReference type="RefSeq" id="WP_354015423.1">
    <property type="nucleotide sequence ID" value="NZ_JBEPMU010000006.1"/>
</dbReference>
<evidence type="ECO:0000313" key="1">
    <source>
        <dbReference type="EMBL" id="MET3654049.1"/>
    </source>
</evidence>